<proteinExistence type="inferred from homology"/>
<feature type="region of interest" description="Disordered" evidence="7">
    <location>
        <begin position="482"/>
        <end position="514"/>
    </location>
</feature>
<evidence type="ECO:0000256" key="5">
    <source>
        <dbReference type="ARBA" id="ARBA00022989"/>
    </source>
</evidence>
<protein>
    <submittedName>
        <fullName evidence="8">Uncharacterized protein</fullName>
    </submittedName>
</protein>
<name>F2UM49_SALR5</name>
<dbReference type="InterPro" id="IPR026050">
    <property type="entry name" value="C1GALT1/C1GALT1_chp1"/>
</dbReference>
<evidence type="ECO:0000256" key="3">
    <source>
        <dbReference type="ARBA" id="ARBA00022692"/>
    </source>
</evidence>
<dbReference type="KEGG" id="sre:PTSG_09075"/>
<evidence type="ECO:0000256" key="1">
    <source>
        <dbReference type="ARBA" id="ARBA00004606"/>
    </source>
</evidence>
<dbReference type="GO" id="GO:0016020">
    <property type="term" value="C:membrane"/>
    <property type="evidence" value="ECO:0007669"/>
    <property type="project" value="UniProtKB-SubCell"/>
</dbReference>
<dbReference type="Proteomes" id="UP000007799">
    <property type="component" value="Unassembled WGS sequence"/>
</dbReference>
<keyword evidence="9" id="KW-1185">Reference proteome</keyword>
<dbReference type="eggNOG" id="KOG3588">
    <property type="taxonomic scope" value="Eukaryota"/>
</dbReference>
<reference evidence="8" key="1">
    <citation type="submission" date="2009-08" db="EMBL/GenBank/DDBJ databases">
        <title>Annotation of Salpingoeca rosetta.</title>
        <authorList>
            <consortium name="The Broad Institute Genome Sequencing Platform"/>
            <person name="Russ C."/>
            <person name="Cuomo C."/>
            <person name="Burger G."/>
            <person name="Gray M.W."/>
            <person name="Holland P.W.H."/>
            <person name="King N."/>
            <person name="Lang F.B.F."/>
            <person name="Roger A.J."/>
            <person name="Ruiz-Trillo I."/>
            <person name="Young S.K."/>
            <person name="Zeng Q."/>
            <person name="Gargeya S."/>
            <person name="Alvarado L."/>
            <person name="Berlin A."/>
            <person name="Chapman S.B."/>
            <person name="Chen Z."/>
            <person name="Freedman E."/>
            <person name="Gellesch M."/>
            <person name="Goldberg J."/>
            <person name="Griggs A."/>
            <person name="Gujja S."/>
            <person name="Heilman E."/>
            <person name="Heiman D."/>
            <person name="Howarth C."/>
            <person name="Mehta T."/>
            <person name="Neiman D."/>
            <person name="Pearson M."/>
            <person name="Roberts A."/>
            <person name="Saif S."/>
            <person name="Shea T."/>
            <person name="Shenoy N."/>
            <person name="Sisk P."/>
            <person name="Stolte C."/>
            <person name="Sykes S."/>
            <person name="White J."/>
            <person name="Yandava C."/>
            <person name="Haas B."/>
            <person name="Nusbaum C."/>
            <person name="Birren B."/>
        </authorList>
    </citation>
    <scope>NUCLEOTIDE SEQUENCE [LARGE SCALE GENOMIC DNA]</scope>
    <source>
        <strain evidence="8">ATCC 50818</strain>
    </source>
</reference>
<evidence type="ECO:0000256" key="4">
    <source>
        <dbReference type="ARBA" id="ARBA00022968"/>
    </source>
</evidence>
<evidence type="ECO:0000256" key="7">
    <source>
        <dbReference type="SAM" id="MobiDB-lite"/>
    </source>
</evidence>
<keyword evidence="5" id="KW-1133">Transmembrane helix</keyword>
<evidence type="ECO:0000313" key="8">
    <source>
        <dbReference type="EMBL" id="EGD78198.1"/>
    </source>
</evidence>
<dbReference type="OrthoDB" id="9985088at2759"/>
<comment type="subcellular location">
    <subcellularLocation>
        <location evidence="1">Membrane</location>
        <topology evidence="1">Single-pass type II membrane protein</topology>
    </subcellularLocation>
</comment>
<dbReference type="PANTHER" id="PTHR23033">
    <property type="entry name" value="BETA1,3-GALACTOSYLTRANSFERASE"/>
    <property type="match status" value="1"/>
</dbReference>
<evidence type="ECO:0000256" key="6">
    <source>
        <dbReference type="ARBA" id="ARBA00023136"/>
    </source>
</evidence>
<dbReference type="RefSeq" id="XP_004989874.1">
    <property type="nucleotide sequence ID" value="XM_004989817.1"/>
</dbReference>
<comment type="similarity">
    <text evidence="2">Belongs to the glycosyltransferase 31 family. Beta3-Gal-T subfamily.</text>
</comment>
<dbReference type="GeneID" id="16070429"/>
<evidence type="ECO:0000256" key="2">
    <source>
        <dbReference type="ARBA" id="ARBA00006462"/>
    </source>
</evidence>
<gene>
    <name evidence="8" type="ORF">PTSG_09075</name>
</gene>
<feature type="compositionally biased region" description="Low complexity" evidence="7">
    <location>
        <begin position="492"/>
        <end position="514"/>
    </location>
</feature>
<accession>F2UM49</accession>
<feature type="compositionally biased region" description="Low complexity" evidence="7">
    <location>
        <begin position="64"/>
        <end position="88"/>
    </location>
</feature>
<dbReference type="InParanoid" id="F2UM49"/>
<keyword evidence="6" id="KW-0472">Membrane</keyword>
<dbReference type="EMBL" id="GL832981">
    <property type="protein sequence ID" value="EGD78198.1"/>
    <property type="molecule type" value="Genomic_DNA"/>
</dbReference>
<keyword evidence="4" id="KW-0735">Signal-anchor</keyword>
<keyword evidence="3" id="KW-0812">Transmembrane</keyword>
<sequence>MAPRTLLAWTDAKPVAVRPSNHGDNHASSAAKQQHQHQHQHQHQQPPPPASLPGAVAANTAATSSSSSLSSSSGSRHSGRLTPLPTTATLTPFVPTFTQAYAMQIHQANNTRVLVMINGHCDSAKTMARAIYRTWTTVPGREFVTVRFVVGDSGTREQACSGEPEVEENMMVYLRQCSDDYPPVDKVLCMWEHARTTWLDAYDYFLKVDADTYLNIPNLLVLLAMNPPTRPLFAGGVGSGRDGDLPAYCMGPAYILSRHTLGAVPSDVQAKATKLPNSDTTFSYFVTEHSGVTCMDHVHKQFRWSFMNRYWDFRDGAITGVTLNEQAQSVLPLYHPLNSALFNTVSAHPLKTERDMVVFHEAVFYNRLPLFPNPKATQQRPTPPQLRNLCVYNPARQYEISGFVLRECPPRRPHRPRKLQEAFVLHLAHDQGSVARAMAMAKELRAHSIKASLFNGVDGAHLDTATHQAFTSSSYLASSSASSSAHADKGKGASSNSTSSSSSSSPSSAVHALSARDVGRRETYRLLLHRVFSATDDNDALYLVVEDDVVLSPVFAQRLDTLLQDPRCGSYLSSGSGGALLLGATIARNGTYPRVDAHTGGWAMADEEMRRTPGTMCYNFNSGVENTFAFVLERRAMQLLLTWLSNPSHANQPFDHAWRYLCDRGMPVRVAFPYIVIPHRDAGREHSPVDTSTWEHVHRWTFQNDDKRRRR</sequence>
<dbReference type="Gene3D" id="3.90.550.50">
    <property type="match status" value="1"/>
</dbReference>
<feature type="region of interest" description="Disordered" evidence="7">
    <location>
        <begin position="1"/>
        <end position="88"/>
    </location>
</feature>
<dbReference type="AlphaFoldDB" id="F2UM49"/>
<organism evidence="9">
    <name type="scientific">Salpingoeca rosetta (strain ATCC 50818 / BSB-021)</name>
    <dbReference type="NCBI Taxonomy" id="946362"/>
    <lineage>
        <taxon>Eukaryota</taxon>
        <taxon>Choanoflagellata</taxon>
        <taxon>Craspedida</taxon>
        <taxon>Salpingoecidae</taxon>
        <taxon>Salpingoeca</taxon>
    </lineage>
</organism>
<evidence type="ECO:0000313" key="9">
    <source>
        <dbReference type="Proteomes" id="UP000007799"/>
    </source>
</evidence>